<comment type="caution">
    <text evidence="8">The sequence shown here is derived from an EMBL/GenBank/DDBJ whole genome shotgun (WGS) entry which is preliminary data.</text>
</comment>
<keyword evidence="3" id="KW-0833">Ubl conjugation pathway</keyword>
<dbReference type="GO" id="GO:0005524">
    <property type="term" value="F:ATP binding"/>
    <property type="evidence" value="ECO:0007669"/>
    <property type="project" value="UniProtKB-KW"/>
</dbReference>
<dbReference type="InterPro" id="IPR051055">
    <property type="entry name" value="PIF1_helicase"/>
</dbReference>
<dbReference type="SMART" id="SM01246">
    <property type="entry name" value="Josephin"/>
    <property type="match status" value="1"/>
</dbReference>
<dbReference type="GO" id="GO:0016579">
    <property type="term" value="P:protein deubiquitination"/>
    <property type="evidence" value="ECO:0007669"/>
    <property type="project" value="InterPro"/>
</dbReference>
<comment type="catalytic activity">
    <reaction evidence="6">
        <text>ATP + H2O = ADP + phosphate + H(+)</text>
        <dbReference type="Rhea" id="RHEA:13065"/>
        <dbReference type="ChEBI" id="CHEBI:15377"/>
        <dbReference type="ChEBI" id="CHEBI:15378"/>
        <dbReference type="ChEBI" id="CHEBI:30616"/>
        <dbReference type="ChEBI" id="CHEBI:43474"/>
        <dbReference type="ChEBI" id="CHEBI:456216"/>
        <dbReference type="EC" id="5.6.2.3"/>
    </reaction>
</comment>
<proteinExistence type="inferred from homology"/>
<evidence type="ECO:0000256" key="4">
    <source>
        <dbReference type="ARBA" id="ARBA00022801"/>
    </source>
</evidence>
<feature type="domain" description="Josephin" evidence="7">
    <location>
        <begin position="405"/>
        <end position="588"/>
    </location>
</feature>
<comment type="catalytic activity">
    <reaction evidence="1">
        <text>Thiol-dependent hydrolysis of ester, thioester, amide, peptide and isopeptide bonds formed by the C-terminal Gly of ubiquitin (a 76-residue protein attached to proteins as an intracellular targeting signal).</text>
        <dbReference type="EC" id="3.4.19.12"/>
    </reaction>
</comment>
<dbReference type="PANTHER" id="PTHR47642">
    <property type="entry name" value="ATP-DEPENDENT DNA HELICASE"/>
    <property type="match status" value="1"/>
</dbReference>
<dbReference type="AlphaFoldDB" id="A0A817VYS6"/>
<evidence type="ECO:0000256" key="3">
    <source>
        <dbReference type="ARBA" id="ARBA00022786"/>
    </source>
</evidence>
<organism evidence="8 9">
    <name type="scientific">Rotaria socialis</name>
    <dbReference type="NCBI Taxonomy" id="392032"/>
    <lineage>
        <taxon>Eukaryota</taxon>
        <taxon>Metazoa</taxon>
        <taxon>Spiralia</taxon>
        <taxon>Gnathifera</taxon>
        <taxon>Rotifera</taxon>
        <taxon>Eurotatoria</taxon>
        <taxon>Bdelloidea</taxon>
        <taxon>Philodinida</taxon>
        <taxon>Philodinidae</taxon>
        <taxon>Rotaria</taxon>
    </lineage>
</organism>
<sequence>MLTDFCISETAVRNRPRKRKGLLKMAHTGKAALNIHGWTIHTALGMRPDNSSTPNDATSFKIHSLKDGLGDLLLIIIDEISLVSHSLFQKINKRLNQIFNVSDKSSVYFGNIPILLFGDLAQCEPVAAKQIFWEPPGESFSLWRDLFRPINFNINMRQGDDRLFFYILCRIRLGQYTDEDEIIIKKRSIREEDNPKHYQERLNELNSLDFANAVYAYSVRSKTNERNCFKLKEITTRLKTTVYIIQSIDKVGMARTLFFKPLQATNKQCKVILKPSDDENECGSMLEQLPLCIGARVICRRNIDFDQSIVNGTEATVKNIVWNNDDDIILSISNKCLFPYLQRALRVTLPKYVELELDNGSIYKMTPEEVSFKDKNGIWMTRKQLPLSLGYAITVHRSQCMTYNKLVIDLTEQEQNYCGRHALRALTQNMDLFSDSYLIEIAKNLAINEQIIRNTQSVNISQYTYKDSGDYDIQILNSALLNIFNIELIQIHNIEITTCPLRSMILSNTELIQGFLIQQNYHYYCLRRFRLTKEVFFKIDSKISTYHERIPAHYILDFIKRLLQCKANIYIPIEHLETESTQELSIEKLAKRLWILHESPADLEPLACSF</sequence>
<dbReference type="GO" id="GO:0004843">
    <property type="term" value="F:cysteine-type deubiquitinase activity"/>
    <property type="evidence" value="ECO:0007669"/>
    <property type="project" value="UniProtKB-EC"/>
</dbReference>
<dbReference type="InterPro" id="IPR027417">
    <property type="entry name" value="P-loop_NTPase"/>
</dbReference>
<dbReference type="SUPFAM" id="SSF52540">
    <property type="entry name" value="P-loop containing nucleoside triphosphate hydrolases"/>
    <property type="match status" value="2"/>
</dbReference>
<keyword evidence="6" id="KW-0067">ATP-binding</keyword>
<keyword evidence="6" id="KW-0347">Helicase</keyword>
<keyword evidence="6" id="KW-0227">DNA damage</keyword>
<gene>
    <name evidence="8" type="ORF">KIK155_LOCUS3131</name>
</gene>
<keyword evidence="6" id="KW-0547">Nucleotide-binding</keyword>
<accession>A0A817VYS6</accession>
<dbReference type="EMBL" id="CAJNYV010000117">
    <property type="protein sequence ID" value="CAF3345671.1"/>
    <property type="molecule type" value="Genomic_DNA"/>
</dbReference>
<keyword evidence="2" id="KW-0645">Protease</keyword>
<dbReference type="GO" id="GO:0006281">
    <property type="term" value="P:DNA repair"/>
    <property type="evidence" value="ECO:0007669"/>
    <property type="project" value="UniProtKB-KW"/>
</dbReference>
<dbReference type="GO" id="GO:0006508">
    <property type="term" value="P:proteolysis"/>
    <property type="evidence" value="ECO:0007669"/>
    <property type="project" value="UniProtKB-KW"/>
</dbReference>
<evidence type="ECO:0000313" key="8">
    <source>
        <dbReference type="EMBL" id="CAF3345671.1"/>
    </source>
</evidence>
<comment type="cofactor">
    <cofactor evidence="6">
        <name>Mg(2+)</name>
        <dbReference type="ChEBI" id="CHEBI:18420"/>
    </cofactor>
</comment>
<evidence type="ECO:0000256" key="2">
    <source>
        <dbReference type="ARBA" id="ARBA00022670"/>
    </source>
</evidence>
<comment type="similarity">
    <text evidence="6">Belongs to the helicase family.</text>
</comment>
<dbReference type="GO" id="GO:0006310">
    <property type="term" value="P:DNA recombination"/>
    <property type="evidence" value="ECO:0007669"/>
    <property type="project" value="UniProtKB-KW"/>
</dbReference>
<protein>
    <recommendedName>
        <fullName evidence="6">ATP-dependent DNA helicase</fullName>
        <ecNumber evidence="6">5.6.2.3</ecNumber>
    </recommendedName>
</protein>
<name>A0A817VYS6_9BILA</name>
<dbReference type="GO" id="GO:0000723">
    <property type="term" value="P:telomere maintenance"/>
    <property type="evidence" value="ECO:0007669"/>
    <property type="project" value="InterPro"/>
</dbReference>
<dbReference type="Gene3D" id="3.90.70.40">
    <property type="match status" value="1"/>
</dbReference>
<dbReference type="Pfam" id="PF05970">
    <property type="entry name" value="PIF1"/>
    <property type="match status" value="1"/>
</dbReference>
<keyword evidence="6" id="KW-0233">DNA recombination</keyword>
<dbReference type="EC" id="5.6.2.3" evidence="6"/>
<comment type="caution">
    <text evidence="5">Lacks conserved residue(s) required for the propagation of feature annotation.</text>
</comment>
<evidence type="ECO:0000259" key="7">
    <source>
        <dbReference type="PROSITE" id="PS50957"/>
    </source>
</evidence>
<reference evidence="8" key="1">
    <citation type="submission" date="2021-02" db="EMBL/GenBank/DDBJ databases">
        <authorList>
            <person name="Nowell W R."/>
        </authorList>
    </citation>
    <scope>NUCLEOTIDE SEQUENCE</scope>
</reference>
<dbReference type="InterPro" id="IPR010285">
    <property type="entry name" value="DNA_helicase_pif1-like_DEAD"/>
</dbReference>
<evidence type="ECO:0000313" key="9">
    <source>
        <dbReference type="Proteomes" id="UP000663865"/>
    </source>
</evidence>
<keyword evidence="6" id="KW-0234">DNA repair</keyword>
<dbReference type="Pfam" id="PF02099">
    <property type="entry name" value="Josephin"/>
    <property type="match status" value="1"/>
</dbReference>
<dbReference type="Gene3D" id="3.40.50.300">
    <property type="entry name" value="P-loop containing nucleotide triphosphate hydrolases"/>
    <property type="match status" value="1"/>
</dbReference>
<dbReference type="PROSITE" id="PS50957">
    <property type="entry name" value="JOSEPHIN"/>
    <property type="match status" value="1"/>
</dbReference>
<dbReference type="Proteomes" id="UP000663865">
    <property type="component" value="Unassembled WGS sequence"/>
</dbReference>
<evidence type="ECO:0000256" key="5">
    <source>
        <dbReference type="PROSITE-ProRule" id="PRU00331"/>
    </source>
</evidence>
<dbReference type="GO" id="GO:0043139">
    <property type="term" value="F:5'-3' DNA helicase activity"/>
    <property type="evidence" value="ECO:0007669"/>
    <property type="project" value="UniProtKB-EC"/>
</dbReference>
<dbReference type="Gene3D" id="1.10.287.10">
    <property type="entry name" value="S15/NS1, RNA-binding"/>
    <property type="match status" value="1"/>
</dbReference>
<evidence type="ECO:0000256" key="1">
    <source>
        <dbReference type="ARBA" id="ARBA00000707"/>
    </source>
</evidence>
<dbReference type="InterPro" id="IPR006155">
    <property type="entry name" value="Josephin"/>
</dbReference>
<keyword evidence="4 6" id="KW-0378">Hydrolase</keyword>
<evidence type="ECO:0000256" key="6">
    <source>
        <dbReference type="RuleBase" id="RU363044"/>
    </source>
</evidence>